<evidence type="ECO:0000313" key="1">
    <source>
        <dbReference type="EMBL" id="KAH7916276.1"/>
    </source>
</evidence>
<proteinExistence type="predicted"/>
<comment type="caution">
    <text evidence="1">The sequence shown here is derived from an EMBL/GenBank/DDBJ whole genome shotgun (WGS) entry which is preliminary data.</text>
</comment>
<evidence type="ECO:0000313" key="2">
    <source>
        <dbReference type="Proteomes" id="UP000790377"/>
    </source>
</evidence>
<reference evidence="1" key="1">
    <citation type="journal article" date="2021" name="New Phytol.">
        <title>Evolutionary innovations through gain and loss of genes in the ectomycorrhizal Boletales.</title>
        <authorList>
            <person name="Wu G."/>
            <person name="Miyauchi S."/>
            <person name="Morin E."/>
            <person name="Kuo A."/>
            <person name="Drula E."/>
            <person name="Varga T."/>
            <person name="Kohler A."/>
            <person name="Feng B."/>
            <person name="Cao Y."/>
            <person name="Lipzen A."/>
            <person name="Daum C."/>
            <person name="Hundley H."/>
            <person name="Pangilinan J."/>
            <person name="Johnson J."/>
            <person name="Barry K."/>
            <person name="LaButti K."/>
            <person name="Ng V."/>
            <person name="Ahrendt S."/>
            <person name="Min B."/>
            <person name="Choi I.G."/>
            <person name="Park H."/>
            <person name="Plett J.M."/>
            <person name="Magnuson J."/>
            <person name="Spatafora J.W."/>
            <person name="Nagy L.G."/>
            <person name="Henrissat B."/>
            <person name="Grigoriev I.V."/>
            <person name="Yang Z.L."/>
            <person name="Xu J."/>
            <person name="Martin F.M."/>
        </authorList>
    </citation>
    <scope>NUCLEOTIDE SEQUENCE</scope>
    <source>
        <strain evidence="1">ATCC 28755</strain>
    </source>
</reference>
<gene>
    <name evidence="1" type="ORF">BJ138DRAFT_596718</name>
</gene>
<organism evidence="1 2">
    <name type="scientific">Hygrophoropsis aurantiaca</name>
    <dbReference type="NCBI Taxonomy" id="72124"/>
    <lineage>
        <taxon>Eukaryota</taxon>
        <taxon>Fungi</taxon>
        <taxon>Dikarya</taxon>
        <taxon>Basidiomycota</taxon>
        <taxon>Agaricomycotina</taxon>
        <taxon>Agaricomycetes</taxon>
        <taxon>Agaricomycetidae</taxon>
        <taxon>Boletales</taxon>
        <taxon>Coniophorineae</taxon>
        <taxon>Hygrophoropsidaceae</taxon>
        <taxon>Hygrophoropsis</taxon>
    </lineage>
</organism>
<protein>
    <submittedName>
        <fullName evidence="1">Uncharacterized protein</fullName>
    </submittedName>
</protein>
<keyword evidence="2" id="KW-1185">Reference proteome</keyword>
<accession>A0ACB8ATJ1</accession>
<name>A0ACB8ATJ1_9AGAM</name>
<dbReference type="Proteomes" id="UP000790377">
    <property type="component" value="Unassembled WGS sequence"/>
</dbReference>
<sequence>MQDFTTITRDLSEDDPSSDSSLDSPISSEDALCPSDTDDDDAQTTFSSPGGNCTFAARSEHTPGGKHALDKASSNHSHSEFVANAPHTTPNEMINISLPTRDEVVEELVESSYPSNEVNEILRLLRRDARNIVLDSLNPHIAPHIVVSPPDTCWEDFNTPFHNRIESQSLALLAVPRLSASIFQLSRPPHIPDPSFHNWSSHLDQSLLSSTEQRIPRRRRPLSVFSPSKFSRVVLSSSTERLIFRHIVDAIHRHRYKAAAYEACEAALAVCERFSGSNSASQFEKPFVWTDPAQTVLSLCRLFHGTMVFESDCPFIAPHIMVSEPPPQSPWISWGNGINPQNFDQLSVFSNCTPVMTSDNTIEIALSDCGADHECNASTWGLHLFSEDSDGSDSDNYSREETSSPVTPPHGDEFGSVHVNDSQDTRETERNACSAGLFVLDREEACSALYSRTMSAGLSQSRCETPTPDSDNEDDLPPFDDWYISVVERSKHIVG</sequence>
<dbReference type="EMBL" id="MU267592">
    <property type="protein sequence ID" value="KAH7916276.1"/>
    <property type="molecule type" value="Genomic_DNA"/>
</dbReference>